<dbReference type="AlphaFoldDB" id="A0A327Q5Q7"/>
<keyword evidence="1" id="KW-0812">Transmembrane</keyword>
<feature type="transmembrane region" description="Helical" evidence="1">
    <location>
        <begin position="100"/>
        <end position="121"/>
    </location>
</feature>
<proteinExistence type="predicted"/>
<sequence length="353" mass="39802">MQKYLVCGYCHDKNLLSNESSVTVFCNGCGKRLPFNYEDVKVQYPSMTYQQYLDSCPAVQAVPSSQSTATQNNSAVDTLLTDFASKPMPTRSKEEKPKSYALLGVLLIIVIIGGVCFKIFYLDKQASKATTIVTTGETQTTSNGTLSKSDGDRITFTDDAIIVTPKELVEKEEKEKLAQQQQPAKAQLLNGWEYYESNYIGFQVPNKVTPAPRNEYPPINSKHFSFEPFRTEAVNGNLQFDHVVFELRPGETKTNDWAKVILADYDKTGGHGRGDESSKRLQRFSDLKEGYEGYYTIDQMPLGTGEEEIVYFQAVIGNGQHYDFFQVKYNQKVAVAKEYATRIINSRSIKYTK</sequence>
<evidence type="ECO:0000313" key="2">
    <source>
        <dbReference type="EMBL" id="RAI99778.1"/>
    </source>
</evidence>
<keyword evidence="3" id="KW-1185">Reference proteome</keyword>
<evidence type="ECO:0000313" key="3">
    <source>
        <dbReference type="Proteomes" id="UP000249547"/>
    </source>
</evidence>
<organism evidence="2 3">
    <name type="scientific">Chitinophaga skermanii</name>
    <dbReference type="NCBI Taxonomy" id="331697"/>
    <lineage>
        <taxon>Bacteria</taxon>
        <taxon>Pseudomonadati</taxon>
        <taxon>Bacteroidota</taxon>
        <taxon>Chitinophagia</taxon>
        <taxon>Chitinophagales</taxon>
        <taxon>Chitinophagaceae</taxon>
        <taxon>Chitinophaga</taxon>
    </lineage>
</organism>
<evidence type="ECO:0000256" key="1">
    <source>
        <dbReference type="SAM" id="Phobius"/>
    </source>
</evidence>
<keyword evidence="1" id="KW-1133">Transmembrane helix</keyword>
<dbReference type="OrthoDB" id="1426471at2"/>
<comment type="caution">
    <text evidence="2">The sequence shown here is derived from an EMBL/GenBank/DDBJ whole genome shotgun (WGS) entry which is preliminary data.</text>
</comment>
<name>A0A327Q5Q7_9BACT</name>
<dbReference type="EMBL" id="QLLL01000009">
    <property type="protein sequence ID" value="RAI99778.1"/>
    <property type="molecule type" value="Genomic_DNA"/>
</dbReference>
<dbReference type="RefSeq" id="WP_148707418.1">
    <property type="nucleotide sequence ID" value="NZ_QLLL01000009.1"/>
</dbReference>
<reference evidence="2 3" key="1">
    <citation type="submission" date="2018-06" db="EMBL/GenBank/DDBJ databases">
        <title>Genomic Encyclopedia of Archaeal and Bacterial Type Strains, Phase II (KMG-II): from individual species to whole genera.</title>
        <authorList>
            <person name="Goeker M."/>
        </authorList>
    </citation>
    <scope>NUCLEOTIDE SEQUENCE [LARGE SCALE GENOMIC DNA]</scope>
    <source>
        <strain evidence="2 3">DSM 23857</strain>
    </source>
</reference>
<dbReference type="Proteomes" id="UP000249547">
    <property type="component" value="Unassembled WGS sequence"/>
</dbReference>
<keyword evidence="1" id="KW-0472">Membrane</keyword>
<accession>A0A327Q5Q7</accession>
<protein>
    <submittedName>
        <fullName evidence="2">Uncharacterized protein</fullName>
    </submittedName>
</protein>
<gene>
    <name evidence="2" type="ORF">LX64_04331</name>
</gene>